<dbReference type="GO" id="GO:0005886">
    <property type="term" value="C:plasma membrane"/>
    <property type="evidence" value="ECO:0007669"/>
    <property type="project" value="UniProtKB-SubCell"/>
</dbReference>
<reference evidence="12 13" key="1">
    <citation type="submission" date="2016-10" db="EMBL/GenBank/DDBJ databases">
        <authorList>
            <person name="de Groot N.N."/>
        </authorList>
    </citation>
    <scope>NUCLEOTIDE SEQUENCE [LARGE SCALE GENOMIC DNA]</scope>
    <source>
        <strain evidence="12 13">DSM 2784</strain>
    </source>
</reference>
<feature type="transmembrane region" description="Helical" evidence="10">
    <location>
        <begin position="85"/>
        <end position="108"/>
    </location>
</feature>
<keyword evidence="2" id="KW-0813">Transport</keyword>
<evidence type="ECO:0000256" key="9">
    <source>
        <dbReference type="RuleBase" id="RU003945"/>
    </source>
</evidence>
<feature type="transmembrane region" description="Helical" evidence="10">
    <location>
        <begin position="22"/>
        <end position="40"/>
    </location>
</feature>
<keyword evidence="13" id="KW-1185">Reference proteome</keyword>
<dbReference type="PANTHER" id="PTHR12428:SF65">
    <property type="entry name" value="CYTOCHROME C OXIDASE ASSEMBLY PROTEIN COX18, MITOCHONDRIAL"/>
    <property type="match status" value="1"/>
</dbReference>
<evidence type="ECO:0000256" key="10">
    <source>
        <dbReference type="SAM" id="Phobius"/>
    </source>
</evidence>
<evidence type="ECO:0000259" key="11">
    <source>
        <dbReference type="Pfam" id="PF02096"/>
    </source>
</evidence>
<keyword evidence="3" id="KW-1003">Cell membrane</keyword>
<feature type="transmembrane region" description="Helical" evidence="10">
    <location>
        <begin position="192"/>
        <end position="214"/>
    </location>
</feature>
<dbReference type="NCBIfam" id="TIGR03592">
    <property type="entry name" value="yidC_oxa1_cterm"/>
    <property type="match status" value="1"/>
</dbReference>
<proteinExistence type="inferred from homology"/>
<keyword evidence="6 10" id="KW-1133">Transmembrane helix</keyword>
<dbReference type="GO" id="GO:0032977">
    <property type="term" value="F:membrane insertase activity"/>
    <property type="evidence" value="ECO:0007669"/>
    <property type="project" value="InterPro"/>
</dbReference>
<evidence type="ECO:0000256" key="5">
    <source>
        <dbReference type="ARBA" id="ARBA00022927"/>
    </source>
</evidence>
<keyword evidence="4 9" id="KW-0812">Transmembrane</keyword>
<evidence type="ECO:0000256" key="1">
    <source>
        <dbReference type="ARBA" id="ARBA00004651"/>
    </source>
</evidence>
<dbReference type="RefSeq" id="WP_092589171.1">
    <property type="nucleotide sequence ID" value="NZ_FMWL01000001.1"/>
</dbReference>
<dbReference type="GO" id="GO:0015031">
    <property type="term" value="P:protein transport"/>
    <property type="evidence" value="ECO:0007669"/>
    <property type="project" value="UniProtKB-KW"/>
</dbReference>
<evidence type="ECO:0000256" key="2">
    <source>
        <dbReference type="ARBA" id="ARBA00022448"/>
    </source>
</evidence>
<evidence type="ECO:0000256" key="8">
    <source>
        <dbReference type="ARBA" id="ARBA00023186"/>
    </source>
</evidence>
<dbReference type="AlphaFoldDB" id="A0A1G5RRF4"/>
<evidence type="ECO:0000313" key="13">
    <source>
        <dbReference type="Proteomes" id="UP000199208"/>
    </source>
</evidence>
<dbReference type="STRING" id="1120920.SAMN03080599_00369"/>
<accession>A0A1G5RRF4</accession>
<dbReference type="PANTHER" id="PTHR12428">
    <property type="entry name" value="OXA1"/>
    <property type="match status" value="1"/>
</dbReference>
<dbReference type="InterPro" id="IPR028055">
    <property type="entry name" value="YidC/Oxa/ALB_C"/>
</dbReference>
<protein>
    <submittedName>
        <fullName evidence="12">Protein translocase subunit yidC</fullName>
    </submittedName>
</protein>
<evidence type="ECO:0000256" key="3">
    <source>
        <dbReference type="ARBA" id="ARBA00022475"/>
    </source>
</evidence>
<dbReference type="Pfam" id="PF02096">
    <property type="entry name" value="60KD_IMP"/>
    <property type="match status" value="1"/>
</dbReference>
<feature type="transmembrane region" description="Helical" evidence="10">
    <location>
        <begin position="145"/>
        <end position="171"/>
    </location>
</feature>
<organism evidence="12 13">
    <name type="scientific">Acidaminobacter hydrogenoformans DSM 2784</name>
    <dbReference type="NCBI Taxonomy" id="1120920"/>
    <lineage>
        <taxon>Bacteria</taxon>
        <taxon>Bacillati</taxon>
        <taxon>Bacillota</taxon>
        <taxon>Clostridia</taxon>
        <taxon>Peptostreptococcales</taxon>
        <taxon>Acidaminobacteraceae</taxon>
        <taxon>Acidaminobacter</taxon>
    </lineage>
</organism>
<gene>
    <name evidence="12" type="ORF">SAMN03080599_00369</name>
</gene>
<evidence type="ECO:0000256" key="7">
    <source>
        <dbReference type="ARBA" id="ARBA00023136"/>
    </source>
</evidence>
<dbReference type="OrthoDB" id="9780552at2"/>
<name>A0A1G5RRF4_9FIRM</name>
<evidence type="ECO:0000313" key="12">
    <source>
        <dbReference type="EMBL" id="SCZ76663.1"/>
    </source>
</evidence>
<sequence>MSFLYAIFGKTLGLIYNLVNDYALSIIVFTILVKLLLYPLNLQQIRSSKAINEIQPKLKELQEKYKNDKETLAAKQMDLYKQHHINPMAGCLPLLIQLPIIFALFGTLRDPIQYVFNNNAAMANEALSKGFLWIKDLAAPDTLNLLIPSATGFIGALPGLMPILAAAITYWQMNSMYSGQQVNEQMKTMNTILPFVILFTGRTLSAGVLIYWIISSLFQLVQQKLTGHLKKKEA</sequence>
<dbReference type="InterPro" id="IPR001708">
    <property type="entry name" value="YidC/ALB3/OXA1/COX18"/>
</dbReference>
<dbReference type="GO" id="GO:0051205">
    <property type="term" value="P:protein insertion into membrane"/>
    <property type="evidence" value="ECO:0007669"/>
    <property type="project" value="TreeGrafter"/>
</dbReference>
<comment type="similarity">
    <text evidence="9">Belongs to the OXA1/ALB3/YidC family.</text>
</comment>
<keyword evidence="8" id="KW-0143">Chaperone</keyword>
<evidence type="ECO:0000256" key="6">
    <source>
        <dbReference type="ARBA" id="ARBA00022989"/>
    </source>
</evidence>
<keyword evidence="7 10" id="KW-0472">Membrane</keyword>
<dbReference type="CDD" id="cd20070">
    <property type="entry name" value="5TM_YidC_Alb3"/>
    <property type="match status" value="1"/>
</dbReference>
<dbReference type="Proteomes" id="UP000199208">
    <property type="component" value="Unassembled WGS sequence"/>
</dbReference>
<keyword evidence="5" id="KW-0653">Protein transport</keyword>
<comment type="subcellular location">
    <subcellularLocation>
        <location evidence="1">Cell membrane</location>
        <topology evidence="1">Multi-pass membrane protein</topology>
    </subcellularLocation>
    <subcellularLocation>
        <location evidence="9">Membrane</location>
        <topology evidence="9">Multi-pass membrane protein</topology>
    </subcellularLocation>
</comment>
<dbReference type="EMBL" id="FMWL01000001">
    <property type="protein sequence ID" value="SCZ76663.1"/>
    <property type="molecule type" value="Genomic_DNA"/>
</dbReference>
<evidence type="ECO:0000256" key="4">
    <source>
        <dbReference type="ARBA" id="ARBA00022692"/>
    </source>
</evidence>
<dbReference type="InterPro" id="IPR047196">
    <property type="entry name" value="YidC_ALB_C"/>
</dbReference>
<feature type="domain" description="Membrane insertase YidC/Oxa/ALB C-terminal" evidence="11">
    <location>
        <begin position="22"/>
        <end position="225"/>
    </location>
</feature>